<proteinExistence type="predicted"/>
<dbReference type="RefSeq" id="WP_171298895.1">
    <property type="nucleotide sequence ID" value="NZ_CP087098.1"/>
</dbReference>
<evidence type="ECO:0008006" key="4">
    <source>
        <dbReference type="Google" id="ProtNLM"/>
    </source>
</evidence>
<reference evidence="2 3" key="1">
    <citation type="submission" date="2020-05" db="EMBL/GenBank/DDBJ databases">
        <title>Complete genome of Clostridium estertheticum subspecies estertheticum, isolated from Vacuum packed lamb meat from New Zealand imported to Switzerland.</title>
        <authorList>
            <person name="Wambui J."/>
            <person name="Stevens M.J.A."/>
            <person name="Stephan R."/>
        </authorList>
    </citation>
    <scope>NUCLEOTIDE SEQUENCE [LARGE SCALE GENOMIC DNA]</scope>
    <source>
        <strain evidence="2 3">CEST001</strain>
    </source>
</reference>
<keyword evidence="1" id="KW-0472">Membrane</keyword>
<feature type="transmembrane region" description="Helical" evidence="1">
    <location>
        <begin position="70"/>
        <end position="91"/>
    </location>
</feature>
<keyword evidence="1" id="KW-1133">Transmembrane helix</keyword>
<sequence length="223" mass="25982">MNVLSIIIPSNQEFDNTINKTLQGSDYKHLRNGVGDFIQNSKDTISQWIQKIFRKTISSINLKNSVSDNLATVFIIIALILIALIVILIIVKLSKSFERKERIKEILGEKIHDKTTPRSLRSLAVSFEGKDDYRQAIRYYFISILLLMHEKSIIYLDETKTNEEIYKCLLQNKFSDSSVLEYVISDFNSSWYGHKIFNKETYDKTLQNINLLWNGVLSYEEKK</sequence>
<dbReference type="Proteomes" id="UP000531659">
    <property type="component" value="Unassembled WGS sequence"/>
</dbReference>
<protein>
    <recommendedName>
        <fullName evidence="4">DUF4129 domain-containing protein</fullName>
    </recommendedName>
</protein>
<accession>A0A7Y3T090</accession>
<dbReference type="EMBL" id="JABEYB010000021">
    <property type="protein sequence ID" value="NNU78325.1"/>
    <property type="molecule type" value="Genomic_DNA"/>
</dbReference>
<evidence type="ECO:0000313" key="3">
    <source>
        <dbReference type="Proteomes" id="UP000531659"/>
    </source>
</evidence>
<dbReference type="AlphaFoldDB" id="A0A7Y3T090"/>
<organism evidence="2 3">
    <name type="scientific">Clostridium estertheticum</name>
    <dbReference type="NCBI Taxonomy" id="238834"/>
    <lineage>
        <taxon>Bacteria</taxon>
        <taxon>Bacillati</taxon>
        <taxon>Bacillota</taxon>
        <taxon>Clostridia</taxon>
        <taxon>Eubacteriales</taxon>
        <taxon>Clostridiaceae</taxon>
        <taxon>Clostridium</taxon>
    </lineage>
</organism>
<name>A0A7Y3T090_9CLOT</name>
<gene>
    <name evidence="2" type="ORF">HLQ16_20645</name>
</gene>
<keyword evidence="1" id="KW-0812">Transmembrane</keyword>
<comment type="caution">
    <text evidence="2">The sequence shown here is derived from an EMBL/GenBank/DDBJ whole genome shotgun (WGS) entry which is preliminary data.</text>
</comment>
<evidence type="ECO:0000313" key="2">
    <source>
        <dbReference type="EMBL" id="NNU78325.1"/>
    </source>
</evidence>
<evidence type="ECO:0000256" key="1">
    <source>
        <dbReference type="SAM" id="Phobius"/>
    </source>
</evidence>